<gene>
    <name evidence="1" type="ORF">QJS04_geneDACA005986</name>
</gene>
<dbReference type="EMBL" id="JAUJYN010000005">
    <property type="protein sequence ID" value="KAK1270632.1"/>
    <property type="molecule type" value="Genomic_DNA"/>
</dbReference>
<reference evidence="1" key="1">
    <citation type="journal article" date="2023" name="Nat. Commun.">
        <title>Diploid and tetraploid genomes of Acorus and the evolution of monocots.</title>
        <authorList>
            <person name="Ma L."/>
            <person name="Liu K.W."/>
            <person name="Li Z."/>
            <person name="Hsiao Y.Y."/>
            <person name="Qi Y."/>
            <person name="Fu T."/>
            <person name="Tang G.D."/>
            <person name="Zhang D."/>
            <person name="Sun W.H."/>
            <person name="Liu D.K."/>
            <person name="Li Y."/>
            <person name="Chen G.Z."/>
            <person name="Liu X.D."/>
            <person name="Liao X.Y."/>
            <person name="Jiang Y.T."/>
            <person name="Yu X."/>
            <person name="Hao Y."/>
            <person name="Huang J."/>
            <person name="Zhao X.W."/>
            <person name="Ke S."/>
            <person name="Chen Y.Y."/>
            <person name="Wu W.L."/>
            <person name="Hsu J.L."/>
            <person name="Lin Y.F."/>
            <person name="Huang M.D."/>
            <person name="Li C.Y."/>
            <person name="Huang L."/>
            <person name="Wang Z.W."/>
            <person name="Zhao X."/>
            <person name="Zhong W.Y."/>
            <person name="Peng D.H."/>
            <person name="Ahmad S."/>
            <person name="Lan S."/>
            <person name="Zhang J.S."/>
            <person name="Tsai W.C."/>
            <person name="Van de Peer Y."/>
            <person name="Liu Z.J."/>
        </authorList>
    </citation>
    <scope>NUCLEOTIDE SEQUENCE</scope>
    <source>
        <strain evidence="1">SCP</strain>
    </source>
</reference>
<comment type="caution">
    <text evidence="1">The sequence shown here is derived from an EMBL/GenBank/DDBJ whole genome shotgun (WGS) entry which is preliminary data.</text>
</comment>
<dbReference type="Proteomes" id="UP001179952">
    <property type="component" value="Unassembled WGS sequence"/>
</dbReference>
<protein>
    <submittedName>
        <fullName evidence="1">Uncharacterized protein</fullName>
    </submittedName>
</protein>
<organism evidence="1 2">
    <name type="scientific">Acorus gramineus</name>
    <name type="common">Dwarf sweet flag</name>
    <dbReference type="NCBI Taxonomy" id="55184"/>
    <lineage>
        <taxon>Eukaryota</taxon>
        <taxon>Viridiplantae</taxon>
        <taxon>Streptophyta</taxon>
        <taxon>Embryophyta</taxon>
        <taxon>Tracheophyta</taxon>
        <taxon>Spermatophyta</taxon>
        <taxon>Magnoliopsida</taxon>
        <taxon>Liliopsida</taxon>
        <taxon>Acoraceae</taxon>
        <taxon>Acorus</taxon>
    </lineage>
</organism>
<evidence type="ECO:0000313" key="2">
    <source>
        <dbReference type="Proteomes" id="UP001179952"/>
    </source>
</evidence>
<keyword evidence="2" id="KW-1185">Reference proteome</keyword>
<proteinExistence type="predicted"/>
<sequence length="71" mass="7846">MGRVIPSHLISNPPLKNFGWWVREGSATVLCGSSNPSSLSRDVRPMLVTRSAHQAFMRSESVSVYEEVSGR</sequence>
<dbReference type="AlphaFoldDB" id="A0AAV9B2Q7"/>
<evidence type="ECO:0000313" key="1">
    <source>
        <dbReference type="EMBL" id="KAK1270632.1"/>
    </source>
</evidence>
<name>A0AAV9B2Q7_ACOGR</name>
<accession>A0AAV9B2Q7</accession>
<reference evidence="1" key="2">
    <citation type="submission" date="2023-06" db="EMBL/GenBank/DDBJ databases">
        <authorList>
            <person name="Ma L."/>
            <person name="Liu K.-W."/>
            <person name="Li Z."/>
            <person name="Hsiao Y.-Y."/>
            <person name="Qi Y."/>
            <person name="Fu T."/>
            <person name="Tang G."/>
            <person name="Zhang D."/>
            <person name="Sun W.-H."/>
            <person name="Liu D.-K."/>
            <person name="Li Y."/>
            <person name="Chen G.-Z."/>
            <person name="Liu X.-D."/>
            <person name="Liao X.-Y."/>
            <person name="Jiang Y.-T."/>
            <person name="Yu X."/>
            <person name="Hao Y."/>
            <person name="Huang J."/>
            <person name="Zhao X.-W."/>
            <person name="Ke S."/>
            <person name="Chen Y.-Y."/>
            <person name="Wu W.-L."/>
            <person name="Hsu J.-L."/>
            <person name="Lin Y.-F."/>
            <person name="Huang M.-D."/>
            <person name="Li C.-Y."/>
            <person name="Huang L."/>
            <person name="Wang Z.-W."/>
            <person name="Zhao X."/>
            <person name="Zhong W.-Y."/>
            <person name="Peng D.-H."/>
            <person name="Ahmad S."/>
            <person name="Lan S."/>
            <person name="Zhang J.-S."/>
            <person name="Tsai W.-C."/>
            <person name="Van De Peer Y."/>
            <person name="Liu Z.-J."/>
        </authorList>
    </citation>
    <scope>NUCLEOTIDE SEQUENCE</scope>
    <source>
        <strain evidence="1">SCP</strain>
        <tissue evidence="1">Leaves</tissue>
    </source>
</reference>